<comment type="caution">
    <text evidence="2">The sequence shown here is derived from an EMBL/GenBank/DDBJ whole genome shotgun (WGS) entry which is preliminary data.</text>
</comment>
<evidence type="ECO:0000313" key="3">
    <source>
        <dbReference type="Proteomes" id="UP001417504"/>
    </source>
</evidence>
<protein>
    <submittedName>
        <fullName evidence="2">Uncharacterized protein</fullName>
    </submittedName>
</protein>
<keyword evidence="3" id="KW-1185">Reference proteome</keyword>
<organism evidence="2 3">
    <name type="scientific">Stephania japonica</name>
    <dbReference type="NCBI Taxonomy" id="461633"/>
    <lineage>
        <taxon>Eukaryota</taxon>
        <taxon>Viridiplantae</taxon>
        <taxon>Streptophyta</taxon>
        <taxon>Embryophyta</taxon>
        <taxon>Tracheophyta</taxon>
        <taxon>Spermatophyta</taxon>
        <taxon>Magnoliopsida</taxon>
        <taxon>Ranunculales</taxon>
        <taxon>Menispermaceae</taxon>
        <taxon>Menispermoideae</taxon>
        <taxon>Cissampelideae</taxon>
        <taxon>Stephania</taxon>
    </lineage>
</organism>
<evidence type="ECO:0000256" key="1">
    <source>
        <dbReference type="SAM" id="MobiDB-lite"/>
    </source>
</evidence>
<proteinExistence type="predicted"/>
<evidence type="ECO:0000313" key="2">
    <source>
        <dbReference type="EMBL" id="KAK9145746.1"/>
    </source>
</evidence>
<name>A0AAP0K4P0_9MAGN</name>
<sequence>MSFQKIPAERQDHWVSATFCTIFAKIFKADSSHMNDLPVDAKIALHPQYLLKHGLQPGITDNEGSVAQKISKKKKKKDKASTNTAPPDVSLQSDDYDFLDGKADINPRRIKERELMEVVRGQTDGLLDKLLEFLLFLAPPHQ</sequence>
<dbReference type="EMBL" id="JBBNAE010000002">
    <property type="protein sequence ID" value="KAK9145746.1"/>
    <property type="molecule type" value="Genomic_DNA"/>
</dbReference>
<dbReference type="AlphaFoldDB" id="A0AAP0K4P0"/>
<gene>
    <name evidence="2" type="ORF">Sjap_005649</name>
</gene>
<accession>A0AAP0K4P0</accession>
<reference evidence="2 3" key="1">
    <citation type="submission" date="2024-01" db="EMBL/GenBank/DDBJ databases">
        <title>Genome assemblies of Stephania.</title>
        <authorList>
            <person name="Yang L."/>
        </authorList>
    </citation>
    <scope>NUCLEOTIDE SEQUENCE [LARGE SCALE GENOMIC DNA]</scope>
    <source>
        <strain evidence="2">QJT</strain>
        <tissue evidence="2">Leaf</tissue>
    </source>
</reference>
<feature type="compositionally biased region" description="Polar residues" evidence="1">
    <location>
        <begin position="81"/>
        <end position="93"/>
    </location>
</feature>
<feature type="region of interest" description="Disordered" evidence="1">
    <location>
        <begin position="56"/>
        <end position="95"/>
    </location>
</feature>
<dbReference type="Proteomes" id="UP001417504">
    <property type="component" value="Unassembled WGS sequence"/>
</dbReference>